<dbReference type="EMBL" id="WVTA01000013">
    <property type="protein sequence ID" value="KAK3202763.1"/>
    <property type="molecule type" value="Genomic_DNA"/>
</dbReference>
<reference evidence="2 3" key="1">
    <citation type="submission" date="2021-02" db="EMBL/GenBank/DDBJ databases">
        <title>Genome assembly of Pseudopithomyces chartarum.</title>
        <authorList>
            <person name="Jauregui R."/>
            <person name="Singh J."/>
            <person name="Voisey C."/>
        </authorList>
    </citation>
    <scope>NUCLEOTIDE SEQUENCE [LARGE SCALE GENOMIC DNA]</scope>
    <source>
        <strain evidence="2 3">AGR01</strain>
    </source>
</reference>
<evidence type="ECO:0000313" key="2">
    <source>
        <dbReference type="EMBL" id="KAK3202763.1"/>
    </source>
</evidence>
<feature type="region of interest" description="Disordered" evidence="1">
    <location>
        <begin position="123"/>
        <end position="158"/>
    </location>
</feature>
<dbReference type="PANTHER" id="PTHR42070">
    <property type="entry name" value="FILAMENT ASSOCIATED PROTEIN, PUTATIVE (AFU_ORTHOLOGUE AFUA_8G06630)-RELATED"/>
    <property type="match status" value="1"/>
</dbReference>
<organism evidence="2 3">
    <name type="scientific">Pseudopithomyces chartarum</name>
    <dbReference type="NCBI Taxonomy" id="1892770"/>
    <lineage>
        <taxon>Eukaryota</taxon>
        <taxon>Fungi</taxon>
        <taxon>Dikarya</taxon>
        <taxon>Ascomycota</taxon>
        <taxon>Pezizomycotina</taxon>
        <taxon>Dothideomycetes</taxon>
        <taxon>Pleosporomycetidae</taxon>
        <taxon>Pleosporales</taxon>
        <taxon>Massarineae</taxon>
        <taxon>Didymosphaeriaceae</taxon>
        <taxon>Pseudopithomyces</taxon>
    </lineage>
</organism>
<dbReference type="AlphaFoldDB" id="A0AAN6RG51"/>
<feature type="compositionally biased region" description="Low complexity" evidence="1">
    <location>
        <begin position="123"/>
        <end position="134"/>
    </location>
</feature>
<keyword evidence="3" id="KW-1185">Reference proteome</keyword>
<protein>
    <submittedName>
        <fullName evidence="2">Uncharacterized protein</fullName>
    </submittedName>
</protein>
<dbReference type="PANTHER" id="PTHR42070:SF1">
    <property type="entry name" value="FILAMENT ASSOCIATED PROTEIN, PUTATIVE (AFU_ORTHOLOGUE AFUA_8G06630)-RELATED"/>
    <property type="match status" value="1"/>
</dbReference>
<proteinExistence type="predicted"/>
<comment type="caution">
    <text evidence="2">The sequence shown here is derived from an EMBL/GenBank/DDBJ whole genome shotgun (WGS) entry which is preliminary data.</text>
</comment>
<accession>A0AAN6RG51</accession>
<evidence type="ECO:0000256" key="1">
    <source>
        <dbReference type="SAM" id="MobiDB-lite"/>
    </source>
</evidence>
<evidence type="ECO:0000313" key="3">
    <source>
        <dbReference type="Proteomes" id="UP001280581"/>
    </source>
</evidence>
<name>A0AAN6RG51_9PLEO</name>
<dbReference type="Proteomes" id="UP001280581">
    <property type="component" value="Unassembled WGS sequence"/>
</dbReference>
<gene>
    <name evidence="2" type="ORF">GRF29_154g607762</name>
</gene>
<feature type="compositionally biased region" description="Polar residues" evidence="1">
    <location>
        <begin position="135"/>
        <end position="144"/>
    </location>
</feature>
<sequence length="252" mass="27585">MQELEGRLRDCEQVGIEVSAEIQGAARRVLEENRRLRALLYERGVSDSELVIAMNGSEDKLYDQISAAPSLTAILERRVTCNGPTAATSPASLHVSDIVNAPCTPAITPVAIPVPRSTALGNSESLSPNSVVSSMGTPPSSFQSAPYLRSSVKPSRETESADMSYMMYEQSFSNPWPQPNIHRRYQHHETDPISYYNTSSCVNAANIIRTMRNDAGSELEAELGCQIPSQHCYVTNSVVFNVMDRYASPQGV</sequence>